<accession>A0A0P0IQT9</accession>
<gene>
    <name evidence="1" type="ORF">iA2_33</name>
</gene>
<name>A0A0P0IQT9_9CAUD</name>
<sequence>MSEWWSTKDVVKRYKHDMRWLKKNILEKPEFMEILRYRMVMYAGDGGKDWTFEPVKFSEFMRNYFPEIAKGIGE</sequence>
<evidence type="ECO:0008006" key="3">
    <source>
        <dbReference type="Google" id="ProtNLM"/>
    </source>
</evidence>
<evidence type="ECO:0000313" key="2">
    <source>
        <dbReference type="Proteomes" id="UP000203929"/>
    </source>
</evidence>
<evidence type="ECO:0000313" key="1">
    <source>
        <dbReference type="EMBL" id="ALJ97975.1"/>
    </source>
</evidence>
<dbReference type="EMBL" id="KR905068">
    <property type="protein sequence ID" value="ALJ97975.1"/>
    <property type="molecule type" value="Genomic_DNA"/>
</dbReference>
<reference evidence="1 2" key="1">
    <citation type="journal article" date="2016" name="Appl. Environ. Microbiol.">
        <title>Genomic Diversity of Phages Infecting Probiotic Strains of Lactobacillus paracasei.</title>
        <authorList>
            <person name="Mercanti D.J."/>
            <person name="Rousseau G.M."/>
            <person name="Capra M.L."/>
            <person name="Quiberoni A."/>
            <person name="Tremblay D.M."/>
            <person name="Labrie S.J."/>
            <person name="Moineau S."/>
        </authorList>
    </citation>
    <scope>NUCLEOTIDE SEQUENCE [LARGE SCALE GENOMIC DNA]</scope>
</reference>
<dbReference type="RefSeq" id="YP_009201526.1">
    <property type="nucleotide sequence ID" value="NC_028830.1"/>
</dbReference>
<organism evidence="1 2">
    <name type="scientific">Lactobacillus phage iA2</name>
    <dbReference type="NCBI Taxonomy" id="1739609"/>
    <lineage>
        <taxon>Viruses</taxon>
        <taxon>Duplodnaviria</taxon>
        <taxon>Heunggongvirae</taxon>
        <taxon>Uroviricota</taxon>
        <taxon>Caudoviricetes</taxon>
        <taxon>Iaduovirus</taxon>
        <taxon>Iaduovirus iA2</taxon>
    </lineage>
</organism>
<dbReference type="Proteomes" id="UP000203929">
    <property type="component" value="Segment"/>
</dbReference>
<proteinExistence type="predicted"/>
<dbReference type="Pfam" id="PF05595">
    <property type="entry name" value="DUF771"/>
    <property type="match status" value="1"/>
</dbReference>
<dbReference type="GeneID" id="26628308"/>
<dbReference type="InterPro" id="IPR008489">
    <property type="entry name" value="DUF771"/>
</dbReference>
<keyword evidence="2" id="KW-1185">Reference proteome</keyword>
<protein>
    <recommendedName>
        <fullName evidence="3">DUF771 domain-containing protein</fullName>
    </recommendedName>
</protein>
<dbReference type="KEGG" id="vg:26628308"/>